<keyword evidence="3" id="KW-1185">Reference proteome</keyword>
<proteinExistence type="predicted"/>
<dbReference type="RefSeq" id="WP_213413305.1">
    <property type="nucleotide sequence ID" value="NZ_BOVK01000049.1"/>
</dbReference>
<organism evidence="2 3">
    <name type="scientific">Xylanibacillus composti</name>
    <dbReference type="NCBI Taxonomy" id="1572762"/>
    <lineage>
        <taxon>Bacteria</taxon>
        <taxon>Bacillati</taxon>
        <taxon>Bacillota</taxon>
        <taxon>Bacilli</taxon>
        <taxon>Bacillales</taxon>
        <taxon>Paenibacillaceae</taxon>
        <taxon>Xylanibacillus</taxon>
    </lineage>
</organism>
<sequence>MKKKSKVKVWMIGAAVVALSLFTVTAFASAPNTPGYDAFKEVLKANHQSGEAMESATVRGSFAVKVDGETVLKLGGETKVEAKGDKQSVSSDFDITLMGIERSGSMYSSDAETIYLVDRTHDLHYQVIHADHDHGSKQHEWRDERGSHHRSMNKAEEALLDYMAGDLKNEFSLEEYANGSKTITVDISKEELPLPVRLLMDVALAADKNERNHTPAVSAEWERVMELPFFQGFDQAELAALLPELTEDVAIERVLLQMTVDANNQVQSVQGKVEVSGKDEAGVIRRVEIEGAGELGGINATTPDMYDSAGKSIEVIDAAQFENRG</sequence>
<evidence type="ECO:0000313" key="2">
    <source>
        <dbReference type="EMBL" id="GIQ70491.1"/>
    </source>
</evidence>
<evidence type="ECO:0008006" key="4">
    <source>
        <dbReference type="Google" id="ProtNLM"/>
    </source>
</evidence>
<dbReference type="AlphaFoldDB" id="A0A8J4M4D2"/>
<name>A0A8J4M4D2_9BACL</name>
<protein>
    <recommendedName>
        <fullName evidence="4">DUF2092 domain-containing protein</fullName>
    </recommendedName>
</protein>
<evidence type="ECO:0000256" key="1">
    <source>
        <dbReference type="SAM" id="SignalP"/>
    </source>
</evidence>
<evidence type="ECO:0000313" key="3">
    <source>
        <dbReference type="Proteomes" id="UP000677918"/>
    </source>
</evidence>
<dbReference type="Proteomes" id="UP000677918">
    <property type="component" value="Unassembled WGS sequence"/>
</dbReference>
<keyword evidence="1" id="KW-0732">Signal</keyword>
<dbReference type="EMBL" id="BOVK01000049">
    <property type="protein sequence ID" value="GIQ70491.1"/>
    <property type="molecule type" value="Genomic_DNA"/>
</dbReference>
<reference evidence="2" key="1">
    <citation type="submission" date="2021-04" db="EMBL/GenBank/DDBJ databases">
        <title>Draft genome sequence of Xylanibacillus composti strain K13.</title>
        <authorList>
            <person name="Uke A."/>
            <person name="Chhe C."/>
            <person name="Baramee S."/>
            <person name="Kosugi A."/>
        </authorList>
    </citation>
    <scope>NUCLEOTIDE SEQUENCE</scope>
    <source>
        <strain evidence="2">K13</strain>
    </source>
</reference>
<gene>
    <name evidence="2" type="ORF">XYCOK13_33150</name>
</gene>
<accession>A0A8J4M4D2</accession>
<feature type="chain" id="PRO_5035295879" description="DUF2092 domain-containing protein" evidence="1">
    <location>
        <begin position="29"/>
        <end position="325"/>
    </location>
</feature>
<comment type="caution">
    <text evidence="2">The sequence shown here is derived from an EMBL/GenBank/DDBJ whole genome shotgun (WGS) entry which is preliminary data.</text>
</comment>
<feature type="signal peptide" evidence="1">
    <location>
        <begin position="1"/>
        <end position="28"/>
    </location>
</feature>